<dbReference type="Gene3D" id="3.40.50.300">
    <property type="entry name" value="P-loop containing nucleotide triphosphate hydrolases"/>
    <property type="match status" value="1"/>
</dbReference>
<evidence type="ECO:0000256" key="1">
    <source>
        <dbReference type="ARBA" id="ARBA00004496"/>
    </source>
</evidence>
<dbReference type="SUPFAM" id="SSF52540">
    <property type="entry name" value="P-loop containing nucleoside triphosphate hydrolases"/>
    <property type="match status" value="1"/>
</dbReference>
<gene>
    <name evidence="8" type="ORF">METZ01_LOCUS9833</name>
</gene>
<evidence type="ECO:0000256" key="3">
    <source>
        <dbReference type="ARBA" id="ARBA00022490"/>
    </source>
</evidence>
<sequence length="319" mass="34759">MEKILELKTIEPASLLGVGDAHLKLIEEALPATLVVRGEVIKISGDKTIVEQVHEILHEMMTTLGSKGSLSSRDVQKLITLVQSANGHAGTTPVPPDHVIHYGRKGAIVPKTTGQVRYADLVMKNDIVFSVGPAGTGKTFLAVAFAVAALESHEADRIVLCRPAVEAGESLGFLPGDLKEKVDPYLAPLYDALSYMLPQNKMRTLLENKTIEVVPLAYMRGRTLDNAFMILDEAQNAAIMQMKMFLTRLGNGSRAIVTGDVTQIDLKKRTDSGLVQVVQILQNVEGIGFVTLDEADVVRHPLVRKIILAYDGHQPNKKK</sequence>
<evidence type="ECO:0000259" key="7">
    <source>
        <dbReference type="Pfam" id="PF02562"/>
    </source>
</evidence>
<dbReference type="InterPro" id="IPR003714">
    <property type="entry name" value="PhoH"/>
</dbReference>
<evidence type="ECO:0000313" key="8">
    <source>
        <dbReference type="EMBL" id="SUZ56979.1"/>
    </source>
</evidence>
<dbReference type="AlphaFoldDB" id="A0A381NRL6"/>
<feature type="domain" description="PhoH-like protein" evidence="7">
    <location>
        <begin position="108"/>
        <end position="311"/>
    </location>
</feature>
<organism evidence="8">
    <name type="scientific">marine metagenome</name>
    <dbReference type="NCBI Taxonomy" id="408172"/>
    <lineage>
        <taxon>unclassified sequences</taxon>
        <taxon>metagenomes</taxon>
        <taxon>ecological metagenomes</taxon>
    </lineage>
</organism>
<dbReference type="PANTHER" id="PTHR30473">
    <property type="entry name" value="PROTEIN PHOH"/>
    <property type="match status" value="1"/>
</dbReference>
<protein>
    <recommendedName>
        <fullName evidence="6">PhoH-like protein</fullName>
    </recommendedName>
</protein>
<evidence type="ECO:0000256" key="2">
    <source>
        <dbReference type="ARBA" id="ARBA00010393"/>
    </source>
</evidence>
<accession>A0A381NRL6</accession>
<keyword evidence="3" id="KW-0963">Cytoplasm</keyword>
<dbReference type="InterPro" id="IPR027417">
    <property type="entry name" value="P-loop_NTPase"/>
</dbReference>
<dbReference type="GO" id="GO:0005829">
    <property type="term" value="C:cytosol"/>
    <property type="evidence" value="ECO:0007669"/>
    <property type="project" value="TreeGrafter"/>
</dbReference>
<dbReference type="InterPro" id="IPR051451">
    <property type="entry name" value="PhoH2-like"/>
</dbReference>
<evidence type="ECO:0000256" key="6">
    <source>
        <dbReference type="ARBA" id="ARBA00039970"/>
    </source>
</evidence>
<proteinExistence type="inferred from homology"/>
<dbReference type="EMBL" id="UINC01000533">
    <property type="protein sequence ID" value="SUZ56979.1"/>
    <property type="molecule type" value="Genomic_DNA"/>
</dbReference>
<evidence type="ECO:0000256" key="5">
    <source>
        <dbReference type="ARBA" id="ARBA00022840"/>
    </source>
</evidence>
<reference evidence="8" key="1">
    <citation type="submission" date="2018-05" db="EMBL/GenBank/DDBJ databases">
        <authorList>
            <person name="Lanie J.A."/>
            <person name="Ng W.-L."/>
            <person name="Kazmierczak K.M."/>
            <person name="Andrzejewski T.M."/>
            <person name="Davidsen T.M."/>
            <person name="Wayne K.J."/>
            <person name="Tettelin H."/>
            <person name="Glass J.I."/>
            <person name="Rusch D."/>
            <person name="Podicherti R."/>
            <person name="Tsui H.-C.T."/>
            <person name="Winkler M.E."/>
        </authorList>
    </citation>
    <scope>NUCLEOTIDE SEQUENCE</scope>
</reference>
<dbReference type="FunFam" id="3.40.50.300:FF:000013">
    <property type="entry name" value="PhoH family ATPase"/>
    <property type="match status" value="1"/>
</dbReference>
<keyword evidence="5" id="KW-0067">ATP-binding</keyword>
<keyword evidence="4" id="KW-0547">Nucleotide-binding</keyword>
<evidence type="ECO:0000256" key="4">
    <source>
        <dbReference type="ARBA" id="ARBA00022741"/>
    </source>
</evidence>
<name>A0A381NRL6_9ZZZZ</name>
<comment type="subcellular location">
    <subcellularLocation>
        <location evidence="1">Cytoplasm</location>
    </subcellularLocation>
</comment>
<dbReference type="PANTHER" id="PTHR30473:SF1">
    <property type="entry name" value="PHOH-LIKE PROTEIN"/>
    <property type="match status" value="1"/>
</dbReference>
<comment type="similarity">
    <text evidence="2">Belongs to the PhoH family.</text>
</comment>
<dbReference type="GO" id="GO:0005524">
    <property type="term" value="F:ATP binding"/>
    <property type="evidence" value="ECO:0007669"/>
    <property type="project" value="UniProtKB-KW"/>
</dbReference>
<dbReference type="Pfam" id="PF02562">
    <property type="entry name" value="PhoH"/>
    <property type="match status" value="1"/>
</dbReference>